<sequence length="384" mass="41270">MFATSLRCLRCGRSAALEPSAYLCSHCGAGNGTTDPGILDVQYDYTEAAAAFVSSLSTQRHDIFRFLPLLPVSQPGDVLPAGGTPLVAAPRLAARLGLRALYLKDETRNPTRCLKDRATAIAMTIALANGYRDLYCASAGNAAISLAGFCAHQGLTCHAFVPRIASTTRLDWLRRYGARIHVSKGNYDQAFREAEKAAEQEGWYSRNCAFNPYLVEGKKTVAFEIAEQLNWQTPDMVVAPVGDGCTLGAAGKGFRELRTIGQTELLPRLIGVQAEAIQPVVRRYQGQGQQIDGETGETLAASIAVQRPRNYLRLRAELRTSHGTMLAVPDSEMLEAQSLLSQEAGIIPELTSAATLAGLLRLAATEDLSGQCAVLIITGGRLDS</sequence>
<keyword evidence="9" id="KW-1185">Reference proteome</keyword>
<comment type="cofactor">
    <cofactor evidence="1 6">
        <name>pyridoxal 5'-phosphate</name>
        <dbReference type="ChEBI" id="CHEBI:597326"/>
    </cofactor>
</comment>
<protein>
    <recommendedName>
        <fullName evidence="5">Threonine synthase</fullName>
        <ecNumber evidence="5">4.2.3.1</ecNumber>
    </recommendedName>
</protein>
<dbReference type="PANTHER" id="PTHR48078:SF6">
    <property type="entry name" value="L-THREONINE DEHYDRATASE CATABOLIC TDCB"/>
    <property type="match status" value="1"/>
</dbReference>
<dbReference type="Proteomes" id="UP000597444">
    <property type="component" value="Unassembled WGS sequence"/>
</dbReference>
<feature type="domain" description="Tryptophan synthase beta chain-like PALP" evidence="7">
    <location>
        <begin position="81"/>
        <end position="379"/>
    </location>
</feature>
<dbReference type="GO" id="GO:0004794">
    <property type="term" value="F:threonine deaminase activity"/>
    <property type="evidence" value="ECO:0007669"/>
    <property type="project" value="TreeGrafter"/>
</dbReference>
<name>A0A8J3IDZ7_9CHLR</name>
<evidence type="ECO:0000313" key="8">
    <source>
        <dbReference type="EMBL" id="GHO92561.1"/>
    </source>
</evidence>
<dbReference type="Gene3D" id="3.40.50.1100">
    <property type="match status" value="2"/>
</dbReference>
<evidence type="ECO:0000256" key="1">
    <source>
        <dbReference type="ARBA" id="ARBA00001933"/>
    </source>
</evidence>
<evidence type="ECO:0000256" key="6">
    <source>
        <dbReference type="PIRSR" id="PIRSR604450-51"/>
    </source>
</evidence>
<organism evidence="8 9">
    <name type="scientific">Reticulibacter mediterranei</name>
    <dbReference type="NCBI Taxonomy" id="2778369"/>
    <lineage>
        <taxon>Bacteria</taxon>
        <taxon>Bacillati</taxon>
        <taxon>Chloroflexota</taxon>
        <taxon>Ktedonobacteria</taxon>
        <taxon>Ktedonobacterales</taxon>
        <taxon>Reticulibacteraceae</taxon>
        <taxon>Reticulibacter</taxon>
    </lineage>
</organism>
<accession>A0A8J3IDZ7</accession>
<dbReference type="GO" id="GO:0009088">
    <property type="term" value="P:threonine biosynthetic process"/>
    <property type="evidence" value="ECO:0007669"/>
    <property type="project" value="UniProtKB-UniRule"/>
</dbReference>
<dbReference type="InterPro" id="IPR004450">
    <property type="entry name" value="Thr_synthase-like"/>
</dbReference>
<comment type="caution">
    <text evidence="8">The sequence shown here is derived from an EMBL/GenBank/DDBJ whole genome shotgun (WGS) entry which is preliminary data.</text>
</comment>
<dbReference type="InterPro" id="IPR036052">
    <property type="entry name" value="TrpB-like_PALP_sf"/>
</dbReference>
<reference evidence="8" key="1">
    <citation type="submission" date="2020-10" db="EMBL/GenBank/DDBJ databases">
        <title>Taxonomic study of unclassified bacteria belonging to the class Ktedonobacteria.</title>
        <authorList>
            <person name="Yabe S."/>
            <person name="Wang C.M."/>
            <person name="Zheng Y."/>
            <person name="Sakai Y."/>
            <person name="Cavaletti L."/>
            <person name="Monciardini P."/>
            <person name="Donadio S."/>
        </authorList>
    </citation>
    <scope>NUCLEOTIDE SEQUENCE</scope>
    <source>
        <strain evidence="8">ID150040</strain>
    </source>
</reference>
<evidence type="ECO:0000256" key="4">
    <source>
        <dbReference type="ARBA" id="ARBA00023239"/>
    </source>
</evidence>
<evidence type="ECO:0000256" key="2">
    <source>
        <dbReference type="ARBA" id="ARBA00005517"/>
    </source>
</evidence>
<dbReference type="SUPFAM" id="SSF53686">
    <property type="entry name" value="Tryptophan synthase beta subunit-like PLP-dependent enzymes"/>
    <property type="match status" value="1"/>
</dbReference>
<dbReference type="InterPro" id="IPR050147">
    <property type="entry name" value="Ser/Thr_Dehydratase"/>
</dbReference>
<proteinExistence type="inferred from homology"/>
<dbReference type="AlphaFoldDB" id="A0A8J3IDZ7"/>
<dbReference type="RefSeq" id="WP_220203385.1">
    <property type="nucleotide sequence ID" value="NZ_BNJK01000001.1"/>
</dbReference>
<dbReference type="EMBL" id="BNJK01000001">
    <property type="protein sequence ID" value="GHO92561.1"/>
    <property type="molecule type" value="Genomic_DNA"/>
</dbReference>
<feature type="modified residue" description="N6-(pyridoxal phosphate)lysine" evidence="6">
    <location>
        <position position="115"/>
    </location>
</feature>
<dbReference type="GO" id="GO:0004795">
    <property type="term" value="F:threonine synthase activity"/>
    <property type="evidence" value="ECO:0007669"/>
    <property type="project" value="UniProtKB-UniRule"/>
</dbReference>
<comment type="similarity">
    <text evidence="2">Belongs to the threonine synthase family.</text>
</comment>
<dbReference type="GO" id="GO:0006565">
    <property type="term" value="P:L-serine catabolic process"/>
    <property type="evidence" value="ECO:0007669"/>
    <property type="project" value="TreeGrafter"/>
</dbReference>
<dbReference type="PANTHER" id="PTHR48078">
    <property type="entry name" value="THREONINE DEHYDRATASE, MITOCHONDRIAL-RELATED"/>
    <property type="match status" value="1"/>
</dbReference>
<dbReference type="EC" id="4.2.3.1" evidence="5"/>
<evidence type="ECO:0000256" key="5">
    <source>
        <dbReference type="NCBIfam" id="TIGR00260"/>
    </source>
</evidence>
<evidence type="ECO:0000313" key="9">
    <source>
        <dbReference type="Proteomes" id="UP000597444"/>
    </source>
</evidence>
<dbReference type="NCBIfam" id="TIGR00260">
    <property type="entry name" value="thrC"/>
    <property type="match status" value="1"/>
</dbReference>
<keyword evidence="3 6" id="KW-0663">Pyridoxal phosphate</keyword>
<dbReference type="GO" id="GO:0003941">
    <property type="term" value="F:L-serine ammonia-lyase activity"/>
    <property type="evidence" value="ECO:0007669"/>
    <property type="project" value="TreeGrafter"/>
</dbReference>
<dbReference type="GO" id="GO:0009097">
    <property type="term" value="P:isoleucine biosynthetic process"/>
    <property type="evidence" value="ECO:0007669"/>
    <property type="project" value="TreeGrafter"/>
</dbReference>
<evidence type="ECO:0000259" key="7">
    <source>
        <dbReference type="Pfam" id="PF00291"/>
    </source>
</evidence>
<gene>
    <name evidence="8" type="ORF">KSF_026090</name>
</gene>
<evidence type="ECO:0000256" key="3">
    <source>
        <dbReference type="ARBA" id="ARBA00022898"/>
    </source>
</evidence>
<dbReference type="InterPro" id="IPR001926">
    <property type="entry name" value="TrpB-like_PALP"/>
</dbReference>
<keyword evidence="4" id="KW-0456">Lyase</keyword>
<dbReference type="Pfam" id="PF00291">
    <property type="entry name" value="PALP"/>
    <property type="match status" value="1"/>
</dbReference>
<dbReference type="GO" id="GO:0006567">
    <property type="term" value="P:L-threonine catabolic process"/>
    <property type="evidence" value="ECO:0007669"/>
    <property type="project" value="TreeGrafter"/>
</dbReference>